<organism evidence="3 4">
    <name type="scientific">Hibiscus trionum</name>
    <name type="common">Flower of an hour</name>
    <dbReference type="NCBI Taxonomy" id="183268"/>
    <lineage>
        <taxon>Eukaryota</taxon>
        <taxon>Viridiplantae</taxon>
        <taxon>Streptophyta</taxon>
        <taxon>Embryophyta</taxon>
        <taxon>Tracheophyta</taxon>
        <taxon>Spermatophyta</taxon>
        <taxon>Magnoliopsida</taxon>
        <taxon>eudicotyledons</taxon>
        <taxon>Gunneridae</taxon>
        <taxon>Pentapetalae</taxon>
        <taxon>rosids</taxon>
        <taxon>malvids</taxon>
        <taxon>Malvales</taxon>
        <taxon>Malvaceae</taxon>
        <taxon>Malvoideae</taxon>
        <taxon>Hibiscus</taxon>
    </lineage>
</organism>
<feature type="compositionally biased region" description="Basic and acidic residues" evidence="1">
    <location>
        <begin position="1"/>
        <end position="10"/>
    </location>
</feature>
<protein>
    <recommendedName>
        <fullName evidence="2">Retrotransposon gag domain-containing protein</fullName>
    </recommendedName>
</protein>
<dbReference type="EMBL" id="BSYR01000035">
    <property type="protein sequence ID" value="GMJ00971.1"/>
    <property type="molecule type" value="Genomic_DNA"/>
</dbReference>
<dbReference type="Pfam" id="PF03732">
    <property type="entry name" value="Retrotrans_gag"/>
    <property type="match status" value="1"/>
</dbReference>
<dbReference type="Proteomes" id="UP001165190">
    <property type="component" value="Unassembled WGS sequence"/>
</dbReference>
<dbReference type="OrthoDB" id="2250058at2759"/>
<proteinExistence type="predicted"/>
<name>A0A9W7MKJ7_HIBTR</name>
<keyword evidence="4" id="KW-1185">Reference proteome</keyword>
<dbReference type="Gene3D" id="4.10.60.10">
    <property type="entry name" value="Zinc finger, CCHC-type"/>
    <property type="match status" value="1"/>
</dbReference>
<evidence type="ECO:0000313" key="3">
    <source>
        <dbReference type="EMBL" id="GMJ00971.1"/>
    </source>
</evidence>
<comment type="caution">
    <text evidence="3">The sequence shown here is derived from an EMBL/GenBank/DDBJ whole genome shotgun (WGS) entry which is preliminary data.</text>
</comment>
<accession>A0A9W7MKJ7</accession>
<evidence type="ECO:0000313" key="4">
    <source>
        <dbReference type="Proteomes" id="UP001165190"/>
    </source>
</evidence>
<reference evidence="3" key="1">
    <citation type="submission" date="2023-05" db="EMBL/GenBank/DDBJ databases">
        <title>Genome and transcriptome analyses reveal genes involved in the formation of fine ridges on petal epidermal cells in Hibiscus trionum.</title>
        <authorList>
            <person name="Koshimizu S."/>
            <person name="Masuda S."/>
            <person name="Ishii T."/>
            <person name="Shirasu K."/>
            <person name="Hoshino A."/>
            <person name="Arita M."/>
        </authorList>
    </citation>
    <scope>NUCLEOTIDE SEQUENCE</scope>
    <source>
        <strain evidence="3">Hamamatsu line</strain>
    </source>
</reference>
<feature type="region of interest" description="Disordered" evidence="1">
    <location>
        <begin position="1"/>
        <end position="29"/>
    </location>
</feature>
<evidence type="ECO:0000259" key="2">
    <source>
        <dbReference type="Pfam" id="PF03732"/>
    </source>
</evidence>
<gene>
    <name evidence="3" type="ORF">HRI_003766300</name>
</gene>
<feature type="domain" description="Retrotransposon gag" evidence="2">
    <location>
        <begin position="171"/>
        <end position="265"/>
    </location>
</feature>
<dbReference type="InterPro" id="IPR005162">
    <property type="entry name" value="Retrotrans_gag_dom"/>
</dbReference>
<evidence type="ECO:0000256" key="1">
    <source>
        <dbReference type="SAM" id="MobiDB-lite"/>
    </source>
</evidence>
<dbReference type="AlphaFoldDB" id="A0A9W7MKJ7"/>
<sequence length="445" mass="50069">MAPKKGENDAAQKGAETQAAEGKRASSKDILTSLEGKVTRLEESVKDSGEQLDVVDSRFEDQDNKRDHLKGEMEELLMDVFEKLGNKGDVLEAELKAVKIELEEVKVGMAMFKAALKNVTEPTVSLLRKDIPKLKEFKGNMSAQDVENFVWGVEQYFWVMGIKDDAEKVTVASMYLIDVTLLWWRRRCSEEESKGIPIETWKEFQVEFKDQFCPTNAQHEARKKLRELKHEGSIPEYVKEFIELKLQISNLSEVEGFFTFTHGLPRWAQMELVRRGVKDLSNALTTAESIVEFEVGKSKSYKPRGKDNGGGDEDDYCCSDGDENPNNFVKPLEKKKRGPIRFHRCGGPHIVRNCPKKGRLDAIVNGDDETENKECRLGAIASIKVIKPSVGGKQVKCYQCKGPHTVKECPDRVKPSKGDDKPEDSEALKLGLILLSSAKASKNQK</sequence>